<dbReference type="AlphaFoldDB" id="A0A518B989"/>
<evidence type="ECO:0000313" key="5">
    <source>
        <dbReference type="Proteomes" id="UP000317093"/>
    </source>
</evidence>
<dbReference type="RefSeq" id="WP_145261049.1">
    <property type="nucleotide sequence ID" value="NZ_CP036279.1"/>
</dbReference>
<dbReference type="InterPro" id="IPR003140">
    <property type="entry name" value="PLipase/COase/thioEstase"/>
</dbReference>
<dbReference type="PANTHER" id="PTHR10655">
    <property type="entry name" value="LYSOPHOSPHOLIPASE-RELATED"/>
    <property type="match status" value="1"/>
</dbReference>
<gene>
    <name evidence="4" type="ORF">Pan216_44020</name>
</gene>
<dbReference type="InterPro" id="IPR029058">
    <property type="entry name" value="AB_hydrolase_fold"/>
</dbReference>
<evidence type="ECO:0000259" key="3">
    <source>
        <dbReference type="Pfam" id="PF02230"/>
    </source>
</evidence>
<organism evidence="4 5">
    <name type="scientific">Kolteria novifilia</name>
    <dbReference type="NCBI Taxonomy" id="2527975"/>
    <lineage>
        <taxon>Bacteria</taxon>
        <taxon>Pseudomonadati</taxon>
        <taxon>Planctomycetota</taxon>
        <taxon>Planctomycetia</taxon>
        <taxon>Kolteriales</taxon>
        <taxon>Kolteriaceae</taxon>
        <taxon>Kolteria</taxon>
    </lineage>
</organism>
<dbReference type="GO" id="GO:0052689">
    <property type="term" value="F:carboxylic ester hydrolase activity"/>
    <property type="evidence" value="ECO:0007669"/>
    <property type="project" value="TreeGrafter"/>
</dbReference>
<sequence>MLERAPTIFEEGVYHRRLEEENDRRPVALFLPQAYEPRYPYPLVVFLHGHGETETQWTNSIASLSRRNYIGISLRGPHAVNRQDGRRGYSWGRHRRSDGLIEDYVLAAIRQTMQSYNIHSERIFLAGFCEGATVAYRLGVMFPEKFAGMVALNGWLPSGRLPLGRVRAAGNPRVFIGHAQENAHVPVQHAADAYRLLYTAGLDVTLRTYGAGHRLQPSMLRDVDHWLIESCHSSTL</sequence>
<proteinExistence type="inferred from homology"/>
<dbReference type="Gene3D" id="3.40.50.1820">
    <property type="entry name" value="alpha/beta hydrolase"/>
    <property type="match status" value="1"/>
</dbReference>
<dbReference type="PANTHER" id="PTHR10655:SF17">
    <property type="entry name" value="LYSOPHOSPHOLIPASE-LIKE PROTEIN 1"/>
    <property type="match status" value="1"/>
</dbReference>
<name>A0A518B989_9BACT</name>
<protein>
    <submittedName>
        <fullName evidence="4">Putative hydrolase</fullName>
    </submittedName>
</protein>
<dbReference type="Pfam" id="PF02230">
    <property type="entry name" value="Abhydrolase_2"/>
    <property type="match status" value="1"/>
</dbReference>
<evidence type="ECO:0000256" key="1">
    <source>
        <dbReference type="ARBA" id="ARBA00006499"/>
    </source>
</evidence>
<evidence type="ECO:0000256" key="2">
    <source>
        <dbReference type="ARBA" id="ARBA00022801"/>
    </source>
</evidence>
<dbReference type="EMBL" id="CP036279">
    <property type="protein sequence ID" value="QDU63522.1"/>
    <property type="molecule type" value="Genomic_DNA"/>
</dbReference>
<dbReference type="KEGG" id="knv:Pan216_44020"/>
<evidence type="ECO:0000313" key="4">
    <source>
        <dbReference type="EMBL" id="QDU63522.1"/>
    </source>
</evidence>
<keyword evidence="5" id="KW-1185">Reference proteome</keyword>
<dbReference type="SUPFAM" id="SSF53474">
    <property type="entry name" value="alpha/beta-Hydrolases"/>
    <property type="match status" value="1"/>
</dbReference>
<dbReference type="GO" id="GO:0008474">
    <property type="term" value="F:palmitoyl-(protein) hydrolase activity"/>
    <property type="evidence" value="ECO:0007669"/>
    <property type="project" value="TreeGrafter"/>
</dbReference>
<feature type="domain" description="Phospholipase/carboxylesterase/thioesterase" evidence="3">
    <location>
        <begin position="42"/>
        <end position="227"/>
    </location>
</feature>
<keyword evidence="2 4" id="KW-0378">Hydrolase</keyword>
<dbReference type="GO" id="GO:0005737">
    <property type="term" value="C:cytoplasm"/>
    <property type="evidence" value="ECO:0007669"/>
    <property type="project" value="TreeGrafter"/>
</dbReference>
<dbReference type="InterPro" id="IPR050565">
    <property type="entry name" value="LYPA1-2/EST-like"/>
</dbReference>
<reference evidence="4 5" key="1">
    <citation type="submission" date="2019-02" db="EMBL/GenBank/DDBJ databases">
        <title>Deep-cultivation of Planctomycetes and their phenomic and genomic characterization uncovers novel biology.</title>
        <authorList>
            <person name="Wiegand S."/>
            <person name="Jogler M."/>
            <person name="Boedeker C."/>
            <person name="Pinto D."/>
            <person name="Vollmers J."/>
            <person name="Rivas-Marin E."/>
            <person name="Kohn T."/>
            <person name="Peeters S.H."/>
            <person name="Heuer A."/>
            <person name="Rast P."/>
            <person name="Oberbeckmann S."/>
            <person name="Bunk B."/>
            <person name="Jeske O."/>
            <person name="Meyerdierks A."/>
            <person name="Storesund J.E."/>
            <person name="Kallscheuer N."/>
            <person name="Luecker S."/>
            <person name="Lage O.M."/>
            <person name="Pohl T."/>
            <person name="Merkel B.J."/>
            <person name="Hornburger P."/>
            <person name="Mueller R.-W."/>
            <person name="Bruemmer F."/>
            <person name="Labrenz M."/>
            <person name="Spormann A.M."/>
            <person name="Op den Camp H."/>
            <person name="Overmann J."/>
            <person name="Amann R."/>
            <person name="Jetten M.S.M."/>
            <person name="Mascher T."/>
            <person name="Medema M.H."/>
            <person name="Devos D.P."/>
            <person name="Kaster A.-K."/>
            <person name="Ovreas L."/>
            <person name="Rohde M."/>
            <person name="Galperin M.Y."/>
            <person name="Jogler C."/>
        </authorList>
    </citation>
    <scope>NUCLEOTIDE SEQUENCE [LARGE SCALE GENOMIC DNA]</scope>
    <source>
        <strain evidence="4 5">Pan216</strain>
    </source>
</reference>
<dbReference type="Proteomes" id="UP000317093">
    <property type="component" value="Chromosome"/>
</dbReference>
<accession>A0A518B989</accession>
<dbReference type="OrthoDB" id="270827at2"/>
<comment type="similarity">
    <text evidence="1">Belongs to the AB hydrolase superfamily. AB hydrolase 2 family.</text>
</comment>